<dbReference type="GO" id="GO:0030170">
    <property type="term" value="F:pyridoxal phosphate binding"/>
    <property type="evidence" value="ECO:0007669"/>
    <property type="project" value="InterPro"/>
</dbReference>
<evidence type="ECO:0000259" key="1">
    <source>
        <dbReference type="PROSITE" id="PS51340"/>
    </source>
</evidence>
<dbReference type="EMBL" id="SMTK01000005">
    <property type="protein sequence ID" value="TDK24073.1"/>
    <property type="molecule type" value="Genomic_DNA"/>
</dbReference>
<dbReference type="SUPFAM" id="SSF50800">
    <property type="entry name" value="PK beta-barrel domain-like"/>
    <property type="match status" value="1"/>
</dbReference>
<keyword evidence="3" id="KW-1185">Reference proteome</keyword>
<name>A0A4R5TNV1_9MICC</name>
<evidence type="ECO:0000313" key="2">
    <source>
        <dbReference type="EMBL" id="TDK24073.1"/>
    </source>
</evidence>
<dbReference type="GO" id="GO:0030151">
    <property type="term" value="F:molybdenum ion binding"/>
    <property type="evidence" value="ECO:0007669"/>
    <property type="project" value="InterPro"/>
</dbReference>
<comment type="caution">
    <text evidence="2">The sequence shown here is derived from an EMBL/GenBank/DDBJ whole genome shotgun (WGS) entry which is preliminary data.</text>
</comment>
<reference evidence="2 3" key="1">
    <citation type="submission" date="2019-03" db="EMBL/GenBank/DDBJ databases">
        <title>Arthrobacter sp. nov., an bacterium isolated from biocrust in Mu Us Desert.</title>
        <authorList>
            <person name="Lixiong L."/>
        </authorList>
    </citation>
    <scope>NUCLEOTIDE SEQUENCE [LARGE SCALE GENOMIC DNA]</scope>
    <source>
        <strain evidence="2 3">SLN-3</strain>
    </source>
</reference>
<dbReference type="PROSITE" id="PS51340">
    <property type="entry name" value="MOSC"/>
    <property type="match status" value="1"/>
</dbReference>
<gene>
    <name evidence="2" type="ORF">E2F48_14925</name>
</gene>
<dbReference type="InterPro" id="IPR005302">
    <property type="entry name" value="MoCF_Sase_C"/>
</dbReference>
<evidence type="ECO:0000313" key="3">
    <source>
        <dbReference type="Proteomes" id="UP000295411"/>
    </source>
</evidence>
<dbReference type="OrthoDB" id="9793178at2"/>
<sequence>MPHEGTPVGRIQALYRYPVKSTSGQSLRGADVTEQGLRNDRRWAVYTRDGGIASGKRTYRFRPVAGLMNWSSTAEDDGGIPVLSSPEGVLYRADDPAASEALSAAFGQELSVRPESTVQHHDESPLHVLTTSSLAALSDLAGAAVDHRRFRANIILDTGAEPEFLETGWLDAELTL</sequence>
<proteinExistence type="predicted"/>
<dbReference type="GO" id="GO:0003824">
    <property type="term" value="F:catalytic activity"/>
    <property type="evidence" value="ECO:0007669"/>
    <property type="project" value="InterPro"/>
</dbReference>
<protein>
    <submittedName>
        <fullName evidence="2">MOSC domain-containing protein</fullName>
    </submittedName>
</protein>
<dbReference type="Pfam" id="PF03476">
    <property type="entry name" value="MOSC_N"/>
    <property type="match status" value="1"/>
</dbReference>
<dbReference type="AlphaFoldDB" id="A0A4R5TNV1"/>
<organism evidence="2 3">
    <name type="scientific">Arthrobacter crusticola</name>
    <dbReference type="NCBI Taxonomy" id="2547960"/>
    <lineage>
        <taxon>Bacteria</taxon>
        <taxon>Bacillati</taxon>
        <taxon>Actinomycetota</taxon>
        <taxon>Actinomycetes</taxon>
        <taxon>Micrococcales</taxon>
        <taxon>Micrococcaceae</taxon>
        <taxon>Arthrobacter</taxon>
    </lineage>
</organism>
<dbReference type="InterPro" id="IPR005303">
    <property type="entry name" value="MOCOS_middle"/>
</dbReference>
<dbReference type="InterPro" id="IPR011037">
    <property type="entry name" value="Pyrv_Knase-like_insert_dom_sf"/>
</dbReference>
<feature type="domain" description="MOSC" evidence="1">
    <location>
        <begin position="99"/>
        <end position="176"/>
    </location>
</feature>
<accession>A0A4R5TNV1</accession>
<dbReference type="Proteomes" id="UP000295411">
    <property type="component" value="Unassembled WGS sequence"/>
</dbReference>